<comment type="caution">
    <text evidence="1">The sequence shown here is derived from an EMBL/GenBank/DDBJ whole genome shotgun (WGS) entry which is preliminary data.</text>
</comment>
<organism evidence="1">
    <name type="scientific">Xanthomonas vasicola pv. vasculorum NCPPB 890</name>
    <dbReference type="NCBI Taxonomy" id="1184265"/>
    <lineage>
        <taxon>Bacteria</taxon>
        <taxon>Pseudomonadati</taxon>
        <taxon>Pseudomonadota</taxon>
        <taxon>Gammaproteobacteria</taxon>
        <taxon>Lysobacterales</taxon>
        <taxon>Lysobacteraceae</taxon>
        <taxon>Xanthomonas</taxon>
    </lineage>
</organism>
<gene>
    <name evidence="1" type="ORF">A11K_0125905</name>
</gene>
<dbReference type="AlphaFoldDB" id="A0A837AP62"/>
<dbReference type="EMBL" id="AKBN01001819">
    <property type="protein sequence ID" value="KEZ99837.1"/>
    <property type="molecule type" value="Genomic_DNA"/>
</dbReference>
<name>A0A837AP62_XANVA</name>
<accession>A0A837AP62</accession>
<sequence>MRVLLVNDTQKPIGELRQALTCAGYIVLDDVASVSACMNVSATAIHAAIDDGADVA</sequence>
<protein>
    <submittedName>
        <fullName evidence="1">Response regulator NasT</fullName>
    </submittedName>
</protein>
<proteinExistence type="predicted"/>
<evidence type="ECO:0000313" key="1">
    <source>
        <dbReference type="EMBL" id="KEZ99837.1"/>
    </source>
</evidence>
<reference evidence="1" key="1">
    <citation type="submission" date="2012-05" db="EMBL/GenBank/DDBJ databases">
        <authorList>
            <person name="Studholme D.J."/>
            <person name="Wasukira A."/>
            <person name="Grant M."/>
        </authorList>
    </citation>
    <scope>NUCLEOTIDE SEQUENCE [LARGE SCALE GENOMIC DNA]</scope>
    <source>
        <strain evidence="1">NCPPB 890</strain>
    </source>
</reference>